<name>A0A699YB22_HAELA</name>
<dbReference type="GO" id="GO:0006094">
    <property type="term" value="P:gluconeogenesis"/>
    <property type="evidence" value="ECO:0007669"/>
    <property type="project" value="InterPro"/>
</dbReference>
<dbReference type="GO" id="GO:0004612">
    <property type="term" value="F:phosphoenolpyruvate carboxykinase (ATP) activity"/>
    <property type="evidence" value="ECO:0007669"/>
    <property type="project" value="InterPro"/>
</dbReference>
<dbReference type="GO" id="GO:0016301">
    <property type="term" value="F:kinase activity"/>
    <property type="evidence" value="ECO:0007669"/>
    <property type="project" value="UniProtKB-KW"/>
</dbReference>
<evidence type="ECO:0000313" key="2">
    <source>
        <dbReference type="Proteomes" id="UP000485058"/>
    </source>
</evidence>
<keyword evidence="2" id="KW-1185">Reference proteome</keyword>
<keyword evidence="1" id="KW-0670">Pyruvate</keyword>
<feature type="non-terminal residue" evidence="1">
    <location>
        <position position="87"/>
    </location>
</feature>
<dbReference type="SUPFAM" id="SSF53795">
    <property type="entry name" value="PEP carboxykinase-like"/>
    <property type="match status" value="1"/>
</dbReference>
<keyword evidence="1" id="KW-0418">Kinase</keyword>
<keyword evidence="1" id="KW-0808">Transferase</keyword>
<dbReference type="GO" id="GO:0005524">
    <property type="term" value="F:ATP binding"/>
    <property type="evidence" value="ECO:0007669"/>
    <property type="project" value="InterPro"/>
</dbReference>
<organism evidence="1 2">
    <name type="scientific">Haematococcus lacustris</name>
    <name type="common">Green alga</name>
    <name type="synonym">Haematococcus pluvialis</name>
    <dbReference type="NCBI Taxonomy" id="44745"/>
    <lineage>
        <taxon>Eukaryota</taxon>
        <taxon>Viridiplantae</taxon>
        <taxon>Chlorophyta</taxon>
        <taxon>core chlorophytes</taxon>
        <taxon>Chlorophyceae</taxon>
        <taxon>CS clade</taxon>
        <taxon>Chlamydomonadales</taxon>
        <taxon>Haematococcaceae</taxon>
        <taxon>Haematococcus</taxon>
    </lineage>
</organism>
<protein>
    <submittedName>
        <fullName evidence="1">Phosphoenolpyruvate carboxykinase</fullName>
    </submittedName>
</protein>
<dbReference type="GO" id="GO:0005829">
    <property type="term" value="C:cytosol"/>
    <property type="evidence" value="ECO:0007669"/>
    <property type="project" value="TreeGrafter"/>
</dbReference>
<dbReference type="Proteomes" id="UP000485058">
    <property type="component" value="Unassembled WGS sequence"/>
</dbReference>
<gene>
    <name evidence="1" type="ORF">HaLaN_01176</name>
</gene>
<dbReference type="EMBL" id="BLLF01000043">
    <property type="protein sequence ID" value="GFH06531.1"/>
    <property type="molecule type" value="Genomic_DNA"/>
</dbReference>
<proteinExistence type="predicted"/>
<evidence type="ECO:0000313" key="1">
    <source>
        <dbReference type="EMBL" id="GFH06531.1"/>
    </source>
</evidence>
<feature type="non-terminal residue" evidence="1">
    <location>
        <position position="1"/>
    </location>
</feature>
<reference evidence="1 2" key="1">
    <citation type="submission" date="2020-02" db="EMBL/GenBank/DDBJ databases">
        <title>Draft genome sequence of Haematococcus lacustris strain NIES-144.</title>
        <authorList>
            <person name="Morimoto D."/>
            <person name="Nakagawa S."/>
            <person name="Yoshida T."/>
            <person name="Sawayama S."/>
        </authorList>
    </citation>
    <scope>NUCLEOTIDE SEQUENCE [LARGE SCALE GENOMIC DNA]</scope>
    <source>
        <strain evidence="1 2">NIES-144</strain>
    </source>
</reference>
<comment type="caution">
    <text evidence="1">The sequence shown here is derived from an EMBL/GenBank/DDBJ whole genome shotgun (WGS) entry which is preliminary data.</text>
</comment>
<dbReference type="InterPro" id="IPR001272">
    <property type="entry name" value="PEP_carboxykinase_ATP"/>
</dbReference>
<dbReference type="Gene3D" id="3.90.228.20">
    <property type="match status" value="1"/>
</dbReference>
<dbReference type="PANTHER" id="PTHR30031:SF0">
    <property type="entry name" value="PHOSPHOENOLPYRUVATE CARBOXYKINASE (ATP)"/>
    <property type="match status" value="1"/>
</dbReference>
<dbReference type="InterPro" id="IPR013035">
    <property type="entry name" value="PEP_carboxykinase_C"/>
</dbReference>
<accession>A0A699YB22</accession>
<dbReference type="AlphaFoldDB" id="A0A699YB22"/>
<dbReference type="PANTHER" id="PTHR30031">
    <property type="entry name" value="PHOSPHOENOLPYRUVATE CARBOXYKINASE ATP"/>
    <property type="match status" value="1"/>
</dbReference>
<sequence length="87" mass="9640">GELAEVEYSSTPIFQLAVPRSCSGVPSEVLLPELAWKSRGQFYDTLQHLARRYMQNFATFKDGDRYVGPDLAARISTGGPCLESLDD</sequence>